<dbReference type="PANTHER" id="PTHR46401">
    <property type="entry name" value="GLYCOSYLTRANSFERASE WBBK-RELATED"/>
    <property type="match status" value="1"/>
</dbReference>
<dbReference type="PANTHER" id="PTHR46401:SF2">
    <property type="entry name" value="GLYCOSYLTRANSFERASE WBBK-RELATED"/>
    <property type="match status" value="1"/>
</dbReference>
<feature type="domain" description="Glycosyltransferase subfamily 4-like N-terminal" evidence="3">
    <location>
        <begin position="17"/>
        <end position="171"/>
    </location>
</feature>
<dbReference type="SUPFAM" id="SSF53756">
    <property type="entry name" value="UDP-Glycosyltransferase/glycogen phosphorylase"/>
    <property type="match status" value="1"/>
</dbReference>
<evidence type="ECO:0000313" key="4">
    <source>
        <dbReference type="EMBL" id="SME88225.1"/>
    </source>
</evidence>
<dbReference type="GO" id="GO:0009103">
    <property type="term" value="P:lipopolysaccharide biosynthetic process"/>
    <property type="evidence" value="ECO:0007669"/>
    <property type="project" value="TreeGrafter"/>
</dbReference>
<keyword evidence="5" id="KW-1185">Reference proteome</keyword>
<dbReference type="InterPro" id="IPR028098">
    <property type="entry name" value="Glyco_trans_4-like_N"/>
</dbReference>
<dbReference type="InterPro" id="IPR001296">
    <property type="entry name" value="Glyco_trans_1"/>
</dbReference>
<accession>A0A1Y6B3K3</accession>
<name>A0A1Y6B3K3_9BACT</name>
<dbReference type="EMBL" id="FWZT01000001">
    <property type="protein sequence ID" value="SME88225.1"/>
    <property type="molecule type" value="Genomic_DNA"/>
</dbReference>
<evidence type="ECO:0000259" key="2">
    <source>
        <dbReference type="Pfam" id="PF00534"/>
    </source>
</evidence>
<dbReference type="STRING" id="1513793.SAMN06296036_101125"/>
<dbReference type="OrthoDB" id="9764577at2"/>
<feature type="domain" description="Glycosyl transferase family 1" evidence="2">
    <location>
        <begin position="193"/>
        <end position="338"/>
    </location>
</feature>
<evidence type="ECO:0000259" key="3">
    <source>
        <dbReference type="Pfam" id="PF13439"/>
    </source>
</evidence>
<keyword evidence="1 4" id="KW-0808">Transferase</keyword>
<dbReference type="CDD" id="cd03809">
    <property type="entry name" value="GT4_MtfB-like"/>
    <property type="match status" value="1"/>
</dbReference>
<dbReference type="AlphaFoldDB" id="A0A1Y6B3K3"/>
<dbReference type="Pfam" id="PF00534">
    <property type="entry name" value="Glycos_transf_1"/>
    <property type="match status" value="1"/>
</dbReference>
<dbReference type="GO" id="GO:0016757">
    <property type="term" value="F:glycosyltransferase activity"/>
    <property type="evidence" value="ECO:0007669"/>
    <property type="project" value="InterPro"/>
</dbReference>
<protein>
    <submittedName>
        <fullName evidence="4">Glycosyltransferase involved in cell wall bisynthesis</fullName>
    </submittedName>
</protein>
<dbReference type="RefSeq" id="WP_132314740.1">
    <property type="nucleotide sequence ID" value="NZ_FWZT01000001.1"/>
</dbReference>
<evidence type="ECO:0000256" key="1">
    <source>
        <dbReference type="ARBA" id="ARBA00022679"/>
    </source>
</evidence>
<dbReference type="Proteomes" id="UP000192907">
    <property type="component" value="Unassembled WGS sequence"/>
</dbReference>
<dbReference type="Pfam" id="PF13439">
    <property type="entry name" value="Glyco_transf_4"/>
    <property type="match status" value="1"/>
</dbReference>
<organism evidence="4 5">
    <name type="scientific">Pseudobacteriovorax antillogorgiicola</name>
    <dbReference type="NCBI Taxonomy" id="1513793"/>
    <lineage>
        <taxon>Bacteria</taxon>
        <taxon>Pseudomonadati</taxon>
        <taxon>Bdellovibrionota</taxon>
        <taxon>Oligoflexia</taxon>
        <taxon>Oligoflexales</taxon>
        <taxon>Pseudobacteriovoracaceae</taxon>
        <taxon>Pseudobacteriovorax</taxon>
    </lineage>
</organism>
<gene>
    <name evidence="4" type="ORF">SAMN06296036_101125</name>
</gene>
<evidence type="ECO:0000313" key="5">
    <source>
        <dbReference type="Proteomes" id="UP000192907"/>
    </source>
</evidence>
<proteinExistence type="predicted"/>
<dbReference type="Gene3D" id="3.40.50.2000">
    <property type="entry name" value="Glycogen Phosphorylase B"/>
    <property type="match status" value="2"/>
</dbReference>
<sequence length="376" mass="43476">MRIAIDARMIRPGSMHGIARYVYQLLKGLVTIGRDHRFFVLVNRGSPLEQVTWPEHIRLLTLKSQWISLREQKEIPLALNRVRAELFHAPSFVAPMFVPCKMIMTIHDLNHMVLPQFYTLFHQFYYQVIVRNSIQKSEYILTVSNFSKKEIVRTLGLSAEKIFVTYNGVSPRYHPIKDHQYIQYVRDIYGLPERFILCVSNNKPHKNVHQLVRAYCYSDVDVPLVLACPVDRSLISIAENYGKKHLIYFSKFIEEQHLPAFYSMTELFVYPSTYEGFGLPPLEALSCGTPVVVARSSSLPEVVGQHAIFANPYDFKAIAEALELGIKDQDLRCRLRSEGLLHARNFSWEKMTEQTLSVYEQCQEQRLCSRLGVSTV</sequence>
<reference evidence="5" key="1">
    <citation type="submission" date="2017-04" db="EMBL/GenBank/DDBJ databases">
        <authorList>
            <person name="Varghese N."/>
            <person name="Submissions S."/>
        </authorList>
    </citation>
    <scope>NUCLEOTIDE SEQUENCE [LARGE SCALE GENOMIC DNA]</scope>
    <source>
        <strain evidence="5">RKEM611</strain>
    </source>
</reference>